<dbReference type="EMBL" id="JXST01000002">
    <property type="protein sequence ID" value="KIU18557.1"/>
    <property type="molecule type" value="Genomic_DNA"/>
</dbReference>
<reference evidence="2 3" key="1">
    <citation type="submission" date="2015-01" db="EMBL/GenBank/DDBJ databases">
        <title>Genome sequence of Mycobacterium llatzerense and Mycobacterium immunogenum recovered from brain abscess.</title>
        <authorList>
            <person name="Greninger A.L."/>
            <person name="Langelier C."/>
            <person name="Cunningham G."/>
            <person name="Chiu C.Y."/>
            <person name="Miller S."/>
        </authorList>
    </citation>
    <scope>NUCLEOTIDE SEQUENCE [LARGE SCALE GENOMIC DNA]</scope>
    <source>
        <strain evidence="2 3">CLUC14</strain>
    </source>
</reference>
<sequence>MLSVPARTVVSMSEDTTPRIDVLAAEALDLFTASVREIPAQRWDDPSNLQEWTVRELVGHTTGSATRVIVLVEDGELWDGPSKPSDWMYDDPATHLSELGIRLRDALPTADLDALRKSPQGEVSLRRALMFPVADLALHSWDLHRSLGESIELPDDLLALSEGLVQSVPEQLLRRPGAFGPAQLAPADASRTTKLLAFLGRTVSPSA</sequence>
<gene>
    <name evidence="2" type="ORF">TL10_01600</name>
</gene>
<dbReference type="NCBIfam" id="TIGR03086">
    <property type="entry name" value="TIGR03086 family metal-binding protein"/>
    <property type="match status" value="1"/>
</dbReference>
<dbReference type="InterPro" id="IPR024344">
    <property type="entry name" value="MDMPI_metal-binding"/>
</dbReference>
<dbReference type="NCBIfam" id="TIGR03083">
    <property type="entry name" value="maleylpyruvate isomerase family mycothiol-dependent enzyme"/>
    <property type="match status" value="1"/>
</dbReference>
<comment type="caution">
    <text evidence="2">The sequence shown here is derived from an EMBL/GenBank/DDBJ whole genome shotgun (WGS) entry which is preliminary data.</text>
</comment>
<dbReference type="Proteomes" id="UP000032221">
    <property type="component" value="Unassembled WGS sequence"/>
</dbReference>
<dbReference type="Gene3D" id="1.20.120.450">
    <property type="entry name" value="dinb family like domain"/>
    <property type="match status" value="1"/>
</dbReference>
<dbReference type="InterPro" id="IPR017520">
    <property type="entry name" value="CHP03086"/>
</dbReference>
<feature type="domain" description="Mycothiol-dependent maleylpyruvate isomerase metal-binding" evidence="1">
    <location>
        <begin position="26"/>
        <end position="143"/>
    </location>
</feature>
<protein>
    <recommendedName>
        <fullName evidence="1">Mycothiol-dependent maleylpyruvate isomerase metal-binding domain-containing protein</fullName>
    </recommendedName>
</protein>
<evidence type="ECO:0000259" key="1">
    <source>
        <dbReference type="Pfam" id="PF11716"/>
    </source>
</evidence>
<organism evidence="2 3">
    <name type="scientific">Mycolicibacterium llatzerense</name>
    <dbReference type="NCBI Taxonomy" id="280871"/>
    <lineage>
        <taxon>Bacteria</taxon>
        <taxon>Bacillati</taxon>
        <taxon>Actinomycetota</taxon>
        <taxon>Actinomycetes</taxon>
        <taxon>Mycobacteriales</taxon>
        <taxon>Mycobacteriaceae</taxon>
        <taxon>Mycolicibacterium</taxon>
    </lineage>
</organism>
<dbReference type="STRING" id="280871.TL10_01600"/>
<keyword evidence="3" id="KW-1185">Reference proteome</keyword>
<name>A0A0D1LJ83_9MYCO</name>
<dbReference type="SUPFAM" id="SSF109854">
    <property type="entry name" value="DinB/YfiT-like putative metalloenzymes"/>
    <property type="match status" value="1"/>
</dbReference>
<dbReference type="AlphaFoldDB" id="A0A0D1LJ83"/>
<dbReference type="GO" id="GO:0046872">
    <property type="term" value="F:metal ion binding"/>
    <property type="evidence" value="ECO:0007669"/>
    <property type="project" value="InterPro"/>
</dbReference>
<evidence type="ECO:0000313" key="3">
    <source>
        <dbReference type="Proteomes" id="UP000032221"/>
    </source>
</evidence>
<dbReference type="Pfam" id="PF11716">
    <property type="entry name" value="MDMPI_N"/>
    <property type="match status" value="1"/>
</dbReference>
<dbReference type="InterPro" id="IPR034660">
    <property type="entry name" value="DinB/YfiT-like"/>
</dbReference>
<dbReference type="InterPro" id="IPR017517">
    <property type="entry name" value="Maleyloyr_isom"/>
</dbReference>
<accession>A0A0D1LJ83</accession>
<proteinExistence type="predicted"/>
<dbReference type="PATRIC" id="fig|280871.6.peg.324"/>
<evidence type="ECO:0000313" key="2">
    <source>
        <dbReference type="EMBL" id="KIU18557.1"/>
    </source>
</evidence>